<name>A0A857JF34_9ALTE</name>
<dbReference type="GO" id="GO:0032297">
    <property type="term" value="P:negative regulation of DNA-templated DNA replication initiation"/>
    <property type="evidence" value="ECO:0007669"/>
    <property type="project" value="InterPro"/>
</dbReference>
<dbReference type="GO" id="GO:0006270">
    <property type="term" value="P:DNA replication initiation"/>
    <property type="evidence" value="ECO:0007669"/>
    <property type="project" value="TreeGrafter"/>
</dbReference>
<dbReference type="AlphaFoldDB" id="A0A857JF34"/>
<dbReference type="NCBIfam" id="TIGR03420">
    <property type="entry name" value="DnaA_homol_Hda"/>
    <property type="match status" value="1"/>
</dbReference>
<dbReference type="InterPro" id="IPR027417">
    <property type="entry name" value="P-loop_NTPase"/>
</dbReference>
<sequence length="237" mass="26454">MSKQLSLAVNLRDSETFDSFIVGENLHLVHRLKSLLNKTLNTKSQPWLTFVSGEHGVGKSHLLYSLCHKAQSANVTAVYLSFKEKQQYSPEVLDGFEHSQLICLDDVDALQDSQTWQIAVFDLLNRVKELGISHVVACANGGPMSLNLALADLASRLAWGVSFTLAGLNDEGRCVALLTRAKQRGLVMPEKVAVYLVNHWQRDMPSLMNTLDKLDQLSLQQQRKLTIPFVKEALNLN</sequence>
<reference evidence="3 4" key="1">
    <citation type="submission" date="2019-12" db="EMBL/GenBank/DDBJ databases">
        <title>Genome sequencing and assembly of endphytes of Porphyra tenera.</title>
        <authorList>
            <person name="Park J.M."/>
            <person name="Shin R."/>
            <person name="Jo S.H."/>
        </authorList>
    </citation>
    <scope>NUCLEOTIDE SEQUENCE [LARGE SCALE GENOMIC DNA]</scope>
    <source>
        <strain evidence="3 4">GPM4</strain>
    </source>
</reference>
<dbReference type="InterPro" id="IPR055199">
    <property type="entry name" value="Hda_lid"/>
</dbReference>
<evidence type="ECO:0000313" key="3">
    <source>
        <dbReference type="EMBL" id="QHJ10623.1"/>
    </source>
</evidence>
<proteinExistence type="predicted"/>
<dbReference type="Gene3D" id="3.40.50.300">
    <property type="entry name" value="P-loop containing nucleotide triphosphate hydrolases"/>
    <property type="match status" value="1"/>
</dbReference>
<dbReference type="PANTHER" id="PTHR30050">
    <property type="entry name" value="CHROMOSOMAL REPLICATION INITIATOR PROTEIN DNAA"/>
    <property type="match status" value="1"/>
</dbReference>
<dbReference type="Gene3D" id="1.10.8.60">
    <property type="match status" value="1"/>
</dbReference>
<dbReference type="Pfam" id="PF00308">
    <property type="entry name" value="Bac_DnaA"/>
    <property type="match status" value="1"/>
</dbReference>
<dbReference type="RefSeq" id="WP_160178478.1">
    <property type="nucleotide sequence ID" value="NZ_CP047656.1"/>
</dbReference>
<dbReference type="SUPFAM" id="SSF52540">
    <property type="entry name" value="P-loop containing nucleoside triphosphate hydrolases"/>
    <property type="match status" value="1"/>
</dbReference>
<keyword evidence="4" id="KW-1185">Reference proteome</keyword>
<evidence type="ECO:0000259" key="1">
    <source>
        <dbReference type="Pfam" id="PF00308"/>
    </source>
</evidence>
<evidence type="ECO:0000259" key="2">
    <source>
        <dbReference type="Pfam" id="PF22688"/>
    </source>
</evidence>
<dbReference type="KEGG" id="pmes:FX988_00842"/>
<dbReference type="InterPro" id="IPR017788">
    <property type="entry name" value="Hda"/>
</dbReference>
<accession>A0A857JF34</accession>
<gene>
    <name evidence="3" type="ORF">FX988_00842</name>
</gene>
<dbReference type="PANTHER" id="PTHR30050:SF5">
    <property type="entry name" value="DNAA REGULATORY INACTIVATOR HDA"/>
    <property type="match status" value="1"/>
</dbReference>
<feature type="domain" description="Hda lid" evidence="2">
    <location>
        <begin position="170"/>
        <end position="234"/>
    </location>
</feature>
<dbReference type="EMBL" id="CP047656">
    <property type="protein sequence ID" value="QHJ10623.1"/>
    <property type="molecule type" value="Genomic_DNA"/>
</dbReference>
<organism evidence="3 4">
    <name type="scientific">Paraglaciecola mesophila</name>
    <dbReference type="NCBI Taxonomy" id="197222"/>
    <lineage>
        <taxon>Bacteria</taxon>
        <taxon>Pseudomonadati</taxon>
        <taxon>Pseudomonadota</taxon>
        <taxon>Gammaproteobacteria</taxon>
        <taxon>Alteromonadales</taxon>
        <taxon>Alteromonadaceae</taxon>
        <taxon>Paraglaciecola</taxon>
    </lineage>
</organism>
<feature type="domain" description="Chromosomal replication initiator protein DnaA ATPAse" evidence="1">
    <location>
        <begin position="13"/>
        <end position="162"/>
    </location>
</feature>
<dbReference type="Proteomes" id="UP000464524">
    <property type="component" value="Chromosome"/>
</dbReference>
<protein>
    <submittedName>
        <fullName evidence="3">DnaA regulatory inactivator Hda</fullName>
    </submittedName>
</protein>
<evidence type="ECO:0000313" key="4">
    <source>
        <dbReference type="Proteomes" id="UP000464524"/>
    </source>
</evidence>
<dbReference type="InterPro" id="IPR013317">
    <property type="entry name" value="DnaA_dom"/>
</dbReference>
<dbReference type="OrthoDB" id="9784878at2"/>
<dbReference type="Pfam" id="PF22688">
    <property type="entry name" value="Hda_lid"/>
    <property type="match status" value="1"/>
</dbReference>